<feature type="active site" description="Proton acceptor" evidence="8">
    <location>
        <position position="71"/>
    </location>
</feature>
<feature type="binding site" evidence="8">
    <location>
        <position position="92"/>
    </location>
    <ligand>
        <name>shikimate</name>
        <dbReference type="ChEBI" id="CHEBI:36208"/>
    </ligand>
</feature>
<evidence type="ECO:0000256" key="8">
    <source>
        <dbReference type="HAMAP-Rule" id="MF_00222"/>
    </source>
</evidence>
<feature type="domain" description="Quinate/shikimate 5-dehydrogenase/glutamyl-tRNA reductase" evidence="9">
    <location>
        <begin position="129"/>
        <end position="197"/>
    </location>
</feature>
<keyword evidence="5 8" id="KW-0560">Oxidoreductase</keyword>
<dbReference type="Pfam" id="PF01488">
    <property type="entry name" value="Shikimate_DH"/>
    <property type="match status" value="1"/>
</dbReference>
<evidence type="ECO:0000256" key="2">
    <source>
        <dbReference type="ARBA" id="ARBA00012962"/>
    </source>
</evidence>
<dbReference type="PANTHER" id="PTHR21089:SF1">
    <property type="entry name" value="BIFUNCTIONAL 3-DEHYDROQUINATE DEHYDRATASE_SHIKIMATE DEHYDROGENASE, CHLOROPLASTIC"/>
    <property type="match status" value="1"/>
</dbReference>
<evidence type="ECO:0000313" key="12">
    <source>
        <dbReference type="Proteomes" id="UP001296873"/>
    </source>
</evidence>
<keyword evidence="3 8" id="KW-0028">Amino-acid biosynthesis</keyword>
<feature type="binding site" evidence="8">
    <location>
        <position position="83"/>
    </location>
    <ligand>
        <name>NADP(+)</name>
        <dbReference type="ChEBI" id="CHEBI:58349"/>
    </ligand>
</feature>
<dbReference type="InterPro" id="IPR013708">
    <property type="entry name" value="Shikimate_DH-bd_N"/>
</dbReference>
<keyword evidence="4 8" id="KW-0521">NADP</keyword>
<dbReference type="SUPFAM" id="SSF51735">
    <property type="entry name" value="NAD(P)-binding Rossmann-fold domains"/>
    <property type="match status" value="1"/>
</dbReference>
<feature type="binding site" evidence="8">
    <location>
        <position position="224"/>
    </location>
    <ligand>
        <name>shikimate</name>
        <dbReference type="ChEBI" id="CHEBI:36208"/>
    </ligand>
</feature>
<organism evidence="11 12">
    <name type="scientific">Rhodovibrio sodomensis</name>
    <dbReference type="NCBI Taxonomy" id="1088"/>
    <lineage>
        <taxon>Bacteria</taxon>
        <taxon>Pseudomonadati</taxon>
        <taxon>Pseudomonadota</taxon>
        <taxon>Alphaproteobacteria</taxon>
        <taxon>Rhodospirillales</taxon>
        <taxon>Rhodovibrionaceae</taxon>
        <taxon>Rhodovibrio</taxon>
    </lineage>
</organism>
<dbReference type="CDD" id="cd01065">
    <property type="entry name" value="NAD_bind_Shikimate_DH"/>
    <property type="match status" value="1"/>
</dbReference>
<dbReference type="HAMAP" id="MF_00222">
    <property type="entry name" value="Shikimate_DH_AroE"/>
    <property type="match status" value="1"/>
</dbReference>
<comment type="catalytic activity">
    <reaction evidence="7 8">
        <text>shikimate + NADP(+) = 3-dehydroshikimate + NADPH + H(+)</text>
        <dbReference type="Rhea" id="RHEA:17737"/>
        <dbReference type="ChEBI" id="CHEBI:15378"/>
        <dbReference type="ChEBI" id="CHEBI:16630"/>
        <dbReference type="ChEBI" id="CHEBI:36208"/>
        <dbReference type="ChEBI" id="CHEBI:57783"/>
        <dbReference type="ChEBI" id="CHEBI:58349"/>
        <dbReference type="EC" id="1.1.1.25"/>
    </reaction>
</comment>
<comment type="function">
    <text evidence="8">Involved in the biosynthesis of the chorismate, which leads to the biosynthesis of aromatic amino acids. Catalyzes the reversible NADPH linked reduction of 3-dehydroshikimate (DHSA) to yield shikimate (SA).</text>
</comment>
<feature type="binding site" evidence="8">
    <location>
        <position position="67"/>
    </location>
    <ligand>
        <name>shikimate</name>
        <dbReference type="ChEBI" id="CHEBI:36208"/>
    </ligand>
</feature>
<evidence type="ECO:0000256" key="3">
    <source>
        <dbReference type="ARBA" id="ARBA00022605"/>
    </source>
</evidence>
<dbReference type="Gene3D" id="3.40.50.10860">
    <property type="entry name" value="Leucine Dehydrogenase, chain A, domain 1"/>
    <property type="match status" value="1"/>
</dbReference>
<evidence type="ECO:0000256" key="6">
    <source>
        <dbReference type="ARBA" id="ARBA00023141"/>
    </source>
</evidence>
<reference evidence="11 12" key="1">
    <citation type="journal article" date="2020" name="Microorganisms">
        <title>Osmotic Adaptation and Compatible Solute Biosynthesis of Phototrophic Bacteria as Revealed from Genome Analyses.</title>
        <authorList>
            <person name="Imhoff J.F."/>
            <person name="Rahn T."/>
            <person name="Kunzel S."/>
            <person name="Keller A."/>
            <person name="Neulinger S.C."/>
        </authorList>
    </citation>
    <scope>NUCLEOTIDE SEQUENCE [LARGE SCALE GENOMIC DNA]</scope>
    <source>
        <strain evidence="11 12">DSM 9895</strain>
    </source>
</reference>
<dbReference type="NCBIfam" id="TIGR00507">
    <property type="entry name" value="aroE"/>
    <property type="match status" value="1"/>
</dbReference>
<evidence type="ECO:0000259" key="9">
    <source>
        <dbReference type="Pfam" id="PF01488"/>
    </source>
</evidence>
<evidence type="ECO:0000313" key="11">
    <source>
        <dbReference type="EMBL" id="MBK1671396.1"/>
    </source>
</evidence>
<feature type="binding site" evidence="8">
    <location>
        <position position="107"/>
    </location>
    <ligand>
        <name>shikimate</name>
        <dbReference type="ChEBI" id="CHEBI:36208"/>
    </ligand>
</feature>
<dbReference type="InterPro" id="IPR046346">
    <property type="entry name" value="Aminoacid_DH-like_N_sf"/>
</dbReference>
<dbReference type="NCBIfam" id="NF001312">
    <property type="entry name" value="PRK00258.1-4"/>
    <property type="match status" value="1"/>
</dbReference>
<dbReference type="Gene3D" id="3.40.50.720">
    <property type="entry name" value="NAD(P)-binding Rossmann-like Domain"/>
    <property type="match status" value="1"/>
</dbReference>
<protein>
    <recommendedName>
        <fullName evidence="2 8">Shikimate dehydrogenase (NADP(+))</fullName>
        <shortName evidence="8">SDH</shortName>
        <ecNumber evidence="2 8">1.1.1.25</ecNumber>
    </recommendedName>
</protein>
<evidence type="ECO:0000256" key="7">
    <source>
        <dbReference type="ARBA" id="ARBA00049442"/>
    </source>
</evidence>
<dbReference type="InterPro" id="IPR022893">
    <property type="entry name" value="Shikimate_DH_fam"/>
</dbReference>
<dbReference type="PANTHER" id="PTHR21089">
    <property type="entry name" value="SHIKIMATE DEHYDROGENASE"/>
    <property type="match status" value="1"/>
</dbReference>
<evidence type="ECO:0000256" key="1">
    <source>
        <dbReference type="ARBA" id="ARBA00004871"/>
    </source>
</evidence>
<comment type="similarity">
    <text evidence="8">Belongs to the shikimate dehydrogenase family.</text>
</comment>
<proteinExistence type="inferred from homology"/>
<feature type="binding site" evidence="8">
    <location>
        <position position="252"/>
    </location>
    <ligand>
        <name>shikimate</name>
        <dbReference type="ChEBI" id="CHEBI:36208"/>
    </ligand>
</feature>
<feature type="binding site" evidence="8">
    <location>
        <begin position="157"/>
        <end position="162"/>
    </location>
    <ligand>
        <name>NADP(+)</name>
        <dbReference type="ChEBI" id="CHEBI:58349"/>
    </ligand>
</feature>
<dbReference type="Pfam" id="PF08501">
    <property type="entry name" value="Shikimate_dh_N"/>
    <property type="match status" value="1"/>
</dbReference>
<accession>A0ABS1DN16</accession>
<feature type="domain" description="Shikimate dehydrogenase substrate binding N-terminal" evidence="10">
    <location>
        <begin position="12"/>
        <end position="94"/>
    </location>
</feature>
<comment type="caution">
    <text evidence="11">The sequence shown here is derived from an EMBL/GenBank/DDBJ whole genome shotgun (WGS) entry which is preliminary data.</text>
</comment>
<dbReference type="InterPro" id="IPR006151">
    <property type="entry name" value="Shikm_DH/Glu-tRNA_Rdtase"/>
</dbReference>
<evidence type="ECO:0000259" key="10">
    <source>
        <dbReference type="Pfam" id="PF08501"/>
    </source>
</evidence>
<dbReference type="SUPFAM" id="SSF53223">
    <property type="entry name" value="Aminoacid dehydrogenase-like, N-terminal domain"/>
    <property type="match status" value="1"/>
</dbReference>
<dbReference type="Proteomes" id="UP001296873">
    <property type="component" value="Unassembled WGS sequence"/>
</dbReference>
<name>A0ABS1DN16_9PROT</name>
<gene>
    <name evidence="8" type="primary">aroE</name>
    <name evidence="11" type="ORF">CKO28_25685</name>
</gene>
<evidence type="ECO:0000256" key="4">
    <source>
        <dbReference type="ARBA" id="ARBA00022857"/>
    </source>
</evidence>
<dbReference type="RefSeq" id="WP_200344218.1">
    <property type="nucleotide sequence ID" value="NZ_NRRL01000182.1"/>
</dbReference>
<dbReference type="EMBL" id="NRRL01000182">
    <property type="protein sequence ID" value="MBK1671396.1"/>
    <property type="molecule type" value="Genomic_DNA"/>
</dbReference>
<feature type="binding site" evidence="8">
    <location>
        <position position="245"/>
    </location>
    <ligand>
        <name>NADP(+)</name>
        <dbReference type="ChEBI" id="CHEBI:58349"/>
    </ligand>
</feature>
<dbReference type="EC" id="1.1.1.25" evidence="2 8"/>
<evidence type="ECO:0000256" key="5">
    <source>
        <dbReference type="ARBA" id="ARBA00023002"/>
    </source>
</evidence>
<feature type="binding site" evidence="8">
    <location>
        <position position="222"/>
    </location>
    <ligand>
        <name>NADP(+)</name>
        <dbReference type="ChEBI" id="CHEBI:58349"/>
    </ligand>
</feature>
<comment type="subunit">
    <text evidence="8">Homodimer.</text>
</comment>
<keyword evidence="6 8" id="KW-0057">Aromatic amino acid biosynthesis</keyword>
<comment type="pathway">
    <text evidence="1 8">Metabolic intermediate biosynthesis; chorismate biosynthesis; chorismate from D-erythrose 4-phosphate and phosphoenolpyruvate: step 4/7.</text>
</comment>
<dbReference type="InterPro" id="IPR036291">
    <property type="entry name" value="NAD(P)-bd_dom_sf"/>
</dbReference>
<feature type="binding site" evidence="8">
    <location>
        <begin position="20"/>
        <end position="22"/>
    </location>
    <ligand>
        <name>shikimate</name>
        <dbReference type="ChEBI" id="CHEBI:36208"/>
    </ligand>
</feature>
<dbReference type="InterPro" id="IPR011342">
    <property type="entry name" value="Shikimate_DH"/>
</dbReference>
<keyword evidence="12" id="KW-1185">Reference proteome</keyword>
<feature type="binding site" evidence="8">
    <location>
        <begin position="133"/>
        <end position="137"/>
    </location>
    <ligand>
        <name>NADP(+)</name>
        <dbReference type="ChEBI" id="CHEBI:58349"/>
    </ligand>
</feature>
<sequence length="278" mass="29046">MTLTGRSRLAGVLGWPVAHSRSPRLHGYWLAQHGIDGAYVPLPTAPEDVVDGVRALPRLGFMGANVTVPHKQGVLAACDRLDDHARRLGAVNTLVFDGPTVEGRNTDGVGFLNNLRQGAPDWDPTAGPAVVLGAGGAARAVVVALSDAGVPAIRIANRTRDKADALARALDGPVTATDWDAKDAALDGANLLVNTTSLGMTGHGPLPIDLTALPGTALVNDIVYQPLETDLLARARARGNPVVDGIGMLLHQAVPGFAAWFGVRPEVTEALRDFVLQD</sequence>